<feature type="region of interest" description="Disordered" evidence="5">
    <location>
        <begin position="1"/>
        <end position="62"/>
    </location>
</feature>
<dbReference type="EMBL" id="CAJVQB010040744">
    <property type="protein sequence ID" value="CAG8828760.1"/>
    <property type="molecule type" value="Genomic_DNA"/>
</dbReference>
<proteinExistence type="predicted"/>
<dbReference type="InterPro" id="IPR007811">
    <property type="entry name" value="RPC4"/>
</dbReference>
<protein>
    <submittedName>
        <fullName evidence="6">36497_t:CDS:1</fullName>
    </submittedName>
</protein>
<feature type="non-terminal residue" evidence="6">
    <location>
        <position position="440"/>
    </location>
</feature>
<evidence type="ECO:0000256" key="5">
    <source>
        <dbReference type="SAM" id="MobiDB-lite"/>
    </source>
</evidence>
<dbReference type="PANTHER" id="PTHR13408:SF0">
    <property type="entry name" value="DNA-DIRECTED RNA POLYMERASE III SUBUNIT RPC4"/>
    <property type="match status" value="1"/>
</dbReference>
<organism evidence="6 7">
    <name type="scientific">Gigaspora margarita</name>
    <dbReference type="NCBI Taxonomy" id="4874"/>
    <lineage>
        <taxon>Eukaryota</taxon>
        <taxon>Fungi</taxon>
        <taxon>Fungi incertae sedis</taxon>
        <taxon>Mucoromycota</taxon>
        <taxon>Glomeromycotina</taxon>
        <taxon>Glomeromycetes</taxon>
        <taxon>Diversisporales</taxon>
        <taxon>Gigasporaceae</taxon>
        <taxon>Gigaspora</taxon>
    </lineage>
</organism>
<comment type="caution">
    <text evidence="6">The sequence shown here is derived from an EMBL/GenBank/DDBJ whole genome shotgun (WGS) entry which is preliminary data.</text>
</comment>
<dbReference type="Proteomes" id="UP000789901">
    <property type="component" value="Unassembled WGS sequence"/>
</dbReference>
<keyword evidence="3" id="KW-0804">Transcription</keyword>
<dbReference type="PANTHER" id="PTHR13408">
    <property type="entry name" value="DNA-DIRECTED RNA POLYMERASE III"/>
    <property type="match status" value="1"/>
</dbReference>
<evidence type="ECO:0000256" key="1">
    <source>
        <dbReference type="ARBA" id="ARBA00004123"/>
    </source>
</evidence>
<evidence type="ECO:0000313" key="7">
    <source>
        <dbReference type="Proteomes" id="UP000789901"/>
    </source>
</evidence>
<evidence type="ECO:0000256" key="3">
    <source>
        <dbReference type="ARBA" id="ARBA00023163"/>
    </source>
</evidence>
<sequence>MADEIFNQNTSRRGRGRPRGSRGTATRSRATTTLRRTGSISEQVSPQTSRQPSPTPSIASVSSGIRRLGSLQPDLPPPGRLASVRTVPTGHYFLPTSSRVTLRGTQRMTFVPSVPEAHRRPQPTLASDSISPDFFDNDDSSGNYDLYQMSHGYNSMQRGGIRGRSRYAPDLIASGPFAYGSNSTLTSLGTNGVNIFNSSIIEERRNRTEFAADFETFRDDPWAPDMLTVEIEKEDNIAGYLEAFWSQWARHFLSILEKDRNRRRRTFFSFYHPLVDNENFMDKDFYDNQNSKEKSDQYIDFESIDDQLLCFQLPTILPKFEAPKKSSSAATKNSIPEKNQGKIDKNKLTAVVGNSRGKDIDSSMDNDKNEPEGQIGRLVIRKSGKMQLLLGNFIFDVNQGVDRSFLENGFVVDAEKSSVYNLGQIKHHLIVKPNIASLLG</sequence>
<reference evidence="6 7" key="1">
    <citation type="submission" date="2021-06" db="EMBL/GenBank/DDBJ databases">
        <authorList>
            <person name="Kallberg Y."/>
            <person name="Tangrot J."/>
            <person name="Rosling A."/>
        </authorList>
    </citation>
    <scope>NUCLEOTIDE SEQUENCE [LARGE SCALE GENOMIC DNA]</scope>
    <source>
        <strain evidence="6 7">120-4 pot B 10/14</strain>
    </source>
</reference>
<keyword evidence="4" id="KW-0539">Nucleus</keyword>
<dbReference type="Pfam" id="PF05132">
    <property type="entry name" value="RNA_pol_Rpc4"/>
    <property type="match status" value="1"/>
</dbReference>
<feature type="compositionally biased region" description="Low complexity" evidence="5">
    <location>
        <begin position="21"/>
        <end position="52"/>
    </location>
</feature>
<accession>A0ABN7WED8</accession>
<gene>
    <name evidence="6" type="ORF">GMARGA_LOCUS29796</name>
</gene>
<evidence type="ECO:0000256" key="4">
    <source>
        <dbReference type="ARBA" id="ARBA00023242"/>
    </source>
</evidence>
<evidence type="ECO:0000313" key="6">
    <source>
        <dbReference type="EMBL" id="CAG8828760.1"/>
    </source>
</evidence>
<comment type="subcellular location">
    <subcellularLocation>
        <location evidence="1">Nucleus</location>
    </subcellularLocation>
</comment>
<keyword evidence="7" id="KW-1185">Reference proteome</keyword>
<evidence type="ECO:0000256" key="2">
    <source>
        <dbReference type="ARBA" id="ARBA00022478"/>
    </source>
</evidence>
<keyword evidence="2" id="KW-0240">DNA-directed RNA polymerase</keyword>
<name>A0ABN7WED8_GIGMA</name>